<keyword evidence="1" id="KW-1133">Transmembrane helix</keyword>
<dbReference type="SUPFAM" id="SSF53474">
    <property type="entry name" value="alpha/beta-Hydrolases"/>
    <property type="match status" value="1"/>
</dbReference>
<proteinExistence type="predicted"/>
<gene>
    <name evidence="3" type="ORF">SAMN04488081_2022</name>
</gene>
<dbReference type="PRINTS" id="PR00111">
    <property type="entry name" value="ABHYDROLASE"/>
</dbReference>
<evidence type="ECO:0000313" key="4">
    <source>
        <dbReference type="Proteomes" id="UP000198647"/>
    </source>
</evidence>
<feature type="transmembrane region" description="Helical" evidence="1">
    <location>
        <begin position="326"/>
        <end position="345"/>
    </location>
</feature>
<feature type="transmembrane region" description="Helical" evidence="1">
    <location>
        <begin position="291"/>
        <end position="314"/>
    </location>
</feature>
<dbReference type="Pfam" id="PF00561">
    <property type="entry name" value="Abhydrolase_1"/>
    <property type="match status" value="1"/>
</dbReference>
<comment type="caution">
    <text evidence="3">The sequence shown here is derived from an EMBL/GenBank/DDBJ whole genome shotgun (WGS) entry which is preliminary data.</text>
</comment>
<feature type="transmembrane region" description="Helical" evidence="1">
    <location>
        <begin position="351"/>
        <end position="371"/>
    </location>
</feature>
<evidence type="ECO:0000256" key="1">
    <source>
        <dbReference type="SAM" id="Phobius"/>
    </source>
</evidence>
<dbReference type="PANTHER" id="PTHR43798">
    <property type="entry name" value="MONOACYLGLYCEROL LIPASE"/>
    <property type="match status" value="1"/>
</dbReference>
<feature type="domain" description="AB hydrolase-1" evidence="2">
    <location>
        <begin position="18"/>
        <end position="267"/>
    </location>
</feature>
<accession>A0A1H3H385</accession>
<reference evidence="3 4" key="1">
    <citation type="submission" date="2016-10" db="EMBL/GenBank/DDBJ databases">
        <authorList>
            <person name="Varghese N."/>
            <person name="Submissions S."/>
        </authorList>
    </citation>
    <scope>NUCLEOTIDE SEQUENCE [LARGE SCALE GENOMIC DNA]</scope>
    <source>
        <strain evidence="3 4">DSM 20748</strain>
    </source>
</reference>
<evidence type="ECO:0000313" key="3">
    <source>
        <dbReference type="EMBL" id="SDY09214.1"/>
    </source>
</evidence>
<sequence length="381" mass="42764">MLSTTYEYFAEKVGAGEPVIFLPAGGFSGNEGLNIAEYLQVDFETHMIDLPGIGRSSGISGKVTSIVLADWVKEYMDRREMKNAVVIGHSLGGAVALSFARHYPERVRTLILLDQGHKPFPKVPTSEFGIFAYAFPFLNVGVRLFGEHLLKRLATFFKGSGEGDFDRQVTNFCEHVNIEETRYVRTALRSQTDFSARGLNLMFGYYNLDIPGLLNNITVPTHVYYATFADLDDRERRKTEHHLKKLRNRSFPVTWHAVEGGHFVHWNENFSLEDIKQNAMFRRGEGGGNNVSGLTILSIIMTAALIVSILITVSKRRKKGAGGIKSALTSICFYLITVTNLVAYWFGLMGIVSWVLTVLLLLTGAYFTKYLPEGKEYDYGR</sequence>
<dbReference type="EMBL" id="FNOS01000005">
    <property type="protein sequence ID" value="SDY09214.1"/>
    <property type="molecule type" value="Genomic_DNA"/>
</dbReference>
<protein>
    <submittedName>
        <fullName evidence="3">Pimeloyl-ACP methyl ester carboxylesterase</fullName>
    </submittedName>
</protein>
<dbReference type="InterPro" id="IPR050266">
    <property type="entry name" value="AB_hydrolase_sf"/>
</dbReference>
<keyword evidence="4" id="KW-1185">Reference proteome</keyword>
<evidence type="ECO:0000259" key="2">
    <source>
        <dbReference type="Pfam" id="PF00561"/>
    </source>
</evidence>
<keyword evidence="1" id="KW-0812">Transmembrane</keyword>
<keyword evidence="1" id="KW-0472">Membrane</keyword>
<organism evidence="3 4">
    <name type="scientific">Salimicrobium album</name>
    <dbReference type="NCBI Taxonomy" id="50717"/>
    <lineage>
        <taxon>Bacteria</taxon>
        <taxon>Bacillati</taxon>
        <taxon>Bacillota</taxon>
        <taxon>Bacilli</taxon>
        <taxon>Bacillales</taxon>
        <taxon>Bacillaceae</taxon>
        <taxon>Salimicrobium</taxon>
    </lineage>
</organism>
<name>A0A1H3H385_9BACI</name>
<dbReference type="Proteomes" id="UP000198647">
    <property type="component" value="Unassembled WGS sequence"/>
</dbReference>
<dbReference type="InterPro" id="IPR000073">
    <property type="entry name" value="AB_hydrolase_1"/>
</dbReference>
<dbReference type="Gene3D" id="3.40.50.1820">
    <property type="entry name" value="alpha/beta hydrolase"/>
    <property type="match status" value="1"/>
</dbReference>
<dbReference type="InterPro" id="IPR029058">
    <property type="entry name" value="AB_hydrolase_fold"/>
</dbReference>